<feature type="transmembrane region" description="Helical" evidence="1">
    <location>
        <begin position="198"/>
        <end position="217"/>
    </location>
</feature>
<dbReference type="AlphaFoldDB" id="A0A0R2CCI5"/>
<feature type="transmembrane region" description="Helical" evidence="1">
    <location>
        <begin position="120"/>
        <end position="145"/>
    </location>
</feature>
<evidence type="ECO:0000313" key="3">
    <source>
        <dbReference type="EMBL" id="KRM89082.1"/>
    </source>
</evidence>
<dbReference type="PANTHER" id="PTHR34473">
    <property type="entry name" value="UPF0699 TRANSMEMBRANE PROTEIN YDBS"/>
    <property type="match status" value="1"/>
</dbReference>
<feature type="transmembrane region" description="Helical" evidence="1">
    <location>
        <begin position="12"/>
        <end position="31"/>
    </location>
</feature>
<keyword evidence="1" id="KW-1133">Transmembrane helix</keyword>
<evidence type="ECO:0000256" key="1">
    <source>
        <dbReference type="SAM" id="Phobius"/>
    </source>
</evidence>
<dbReference type="PANTHER" id="PTHR34473:SF2">
    <property type="entry name" value="UPF0699 TRANSMEMBRANE PROTEIN YDBT"/>
    <property type="match status" value="1"/>
</dbReference>
<dbReference type="eggNOG" id="COG3428">
    <property type="taxonomic scope" value="Bacteria"/>
</dbReference>
<keyword evidence="4" id="KW-1185">Reference proteome</keyword>
<keyword evidence="1" id="KW-0812">Transmembrane</keyword>
<evidence type="ECO:0000313" key="4">
    <source>
        <dbReference type="Proteomes" id="UP000051576"/>
    </source>
</evidence>
<proteinExistence type="predicted"/>
<dbReference type="InterPro" id="IPR005182">
    <property type="entry name" value="YdbS-like_PH"/>
</dbReference>
<dbReference type="STRING" id="1133569.FD21_GL000348"/>
<accession>A0A0R2CCI5</accession>
<reference evidence="3 4" key="1">
    <citation type="journal article" date="2015" name="Genome Announc.">
        <title>Expanding the biotechnology potential of lactobacilli through comparative genomics of 213 strains and associated genera.</title>
        <authorList>
            <person name="Sun Z."/>
            <person name="Harris H.M."/>
            <person name="McCann A."/>
            <person name="Guo C."/>
            <person name="Argimon S."/>
            <person name="Zhang W."/>
            <person name="Yang X."/>
            <person name="Jeffery I.B."/>
            <person name="Cooney J.C."/>
            <person name="Kagawa T.F."/>
            <person name="Liu W."/>
            <person name="Song Y."/>
            <person name="Salvetti E."/>
            <person name="Wrobel A."/>
            <person name="Rasinkangas P."/>
            <person name="Parkhill J."/>
            <person name="Rea M.C."/>
            <person name="O'Sullivan O."/>
            <person name="Ritari J."/>
            <person name="Douillard F.P."/>
            <person name="Paul Ross R."/>
            <person name="Yang R."/>
            <person name="Briner A.E."/>
            <person name="Felis G.E."/>
            <person name="de Vos W.M."/>
            <person name="Barrangou R."/>
            <person name="Klaenhammer T.R."/>
            <person name="Caufield P.W."/>
            <person name="Cui Y."/>
            <person name="Zhang H."/>
            <person name="O'Toole P.W."/>
        </authorList>
    </citation>
    <scope>NUCLEOTIDE SEQUENCE [LARGE SCALE GENOMIC DNA]</scope>
    <source>
        <strain evidence="3 4">DSM 20605</strain>
    </source>
</reference>
<gene>
    <name evidence="3" type="ORF">FD21_GL000348</name>
</gene>
<dbReference type="EMBL" id="AYYX01000013">
    <property type="protein sequence ID" value="KRM89082.1"/>
    <property type="molecule type" value="Genomic_DNA"/>
</dbReference>
<dbReference type="Pfam" id="PF03703">
    <property type="entry name" value="bPH_2"/>
    <property type="match status" value="1"/>
</dbReference>
<protein>
    <recommendedName>
        <fullName evidence="2">YdbS-like PH domain-containing protein</fullName>
    </recommendedName>
</protein>
<feature type="transmembrane region" description="Helical" evidence="1">
    <location>
        <begin position="90"/>
        <end position="108"/>
    </location>
</feature>
<sequence>MPYNRIQAIQRRAWFLFKPFGIIGLIVETAGTTAENVKLLAVKKIVYDHLARLRQAENSQAQSTDQPSYQPQFKVATRDIWRFSLTDQSAFMMLLALVAFFDSFKGWLPKNWLASRLEAVILSGFVSLLLGGLCLGGLVILAALLKNYACYYHFTVRRQNDDLLVERGLFTRNTLTIPLRRIQAIQIKQNFLRAWLKLTSVELILAAGMIGGQLLYLKKVSRFSLKTLIVPQNKVQCQQVRTTWWLMTRRLGHIGWQIKKGMEMDEIQLKYLSLAACRSLKNIYGKQS</sequence>
<dbReference type="PATRIC" id="fig|1133569.4.peg.369"/>
<comment type="caution">
    <text evidence="3">The sequence shown here is derived from an EMBL/GenBank/DDBJ whole genome shotgun (WGS) entry which is preliminary data.</text>
</comment>
<keyword evidence="1" id="KW-0472">Membrane</keyword>
<feature type="domain" description="YdbS-like PH" evidence="2">
    <location>
        <begin position="151"/>
        <end position="208"/>
    </location>
</feature>
<evidence type="ECO:0000259" key="2">
    <source>
        <dbReference type="Pfam" id="PF03703"/>
    </source>
</evidence>
<name>A0A0R2CCI5_9LACO</name>
<dbReference type="OrthoDB" id="2195155at2"/>
<organism evidence="3 4">
    <name type="scientific">Liquorilactobacillus vini DSM 20605</name>
    <dbReference type="NCBI Taxonomy" id="1133569"/>
    <lineage>
        <taxon>Bacteria</taxon>
        <taxon>Bacillati</taxon>
        <taxon>Bacillota</taxon>
        <taxon>Bacilli</taxon>
        <taxon>Lactobacillales</taxon>
        <taxon>Lactobacillaceae</taxon>
        <taxon>Liquorilactobacillus</taxon>
    </lineage>
</organism>
<dbReference type="Proteomes" id="UP000051576">
    <property type="component" value="Unassembled WGS sequence"/>
</dbReference>